<comment type="caution">
    <text evidence="2">The sequence shown here is derived from an EMBL/GenBank/DDBJ whole genome shotgun (WGS) entry which is preliminary data.</text>
</comment>
<dbReference type="EMBL" id="BSYI01000014">
    <property type="protein sequence ID" value="GMG82932.1"/>
    <property type="molecule type" value="Genomic_DNA"/>
</dbReference>
<proteinExistence type="predicted"/>
<protein>
    <submittedName>
        <fullName evidence="2">Uncharacterized protein</fullName>
    </submittedName>
</protein>
<name>A0ABQ6LIX6_9RHOB</name>
<keyword evidence="3" id="KW-1185">Reference proteome</keyword>
<accession>A0ABQ6LIX6</accession>
<keyword evidence="1" id="KW-0472">Membrane</keyword>
<dbReference type="Proteomes" id="UP001239909">
    <property type="component" value="Unassembled WGS sequence"/>
</dbReference>
<organism evidence="2 3">
    <name type="scientific">Paralimibaculum aggregatum</name>
    <dbReference type="NCBI Taxonomy" id="3036245"/>
    <lineage>
        <taxon>Bacteria</taxon>
        <taxon>Pseudomonadati</taxon>
        <taxon>Pseudomonadota</taxon>
        <taxon>Alphaproteobacteria</taxon>
        <taxon>Rhodobacterales</taxon>
        <taxon>Paracoccaceae</taxon>
        <taxon>Paralimibaculum</taxon>
    </lineage>
</organism>
<reference evidence="2 3" key="1">
    <citation type="submission" date="2023-04" db="EMBL/GenBank/DDBJ databases">
        <title>Marinoamorphus aggregata gen. nov., sp. Nov., isolate from tissue of brittle star Ophioplocus japonicus.</title>
        <authorList>
            <person name="Kawano K."/>
            <person name="Sawayama S."/>
            <person name="Nakagawa S."/>
        </authorList>
    </citation>
    <scope>NUCLEOTIDE SEQUENCE [LARGE SCALE GENOMIC DNA]</scope>
    <source>
        <strain evidence="2 3">NKW23</strain>
    </source>
</reference>
<gene>
    <name evidence="2" type="ORF">LNKW23_21450</name>
</gene>
<feature type="transmembrane region" description="Helical" evidence="1">
    <location>
        <begin position="20"/>
        <end position="39"/>
    </location>
</feature>
<keyword evidence="1" id="KW-1133">Transmembrane helix</keyword>
<evidence type="ECO:0000256" key="1">
    <source>
        <dbReference type="SAM" id="Phobius"/>
    </source>
</evidence>
<evidence type="ECO:0000313" key="3">
    <source>
        <dbReference type="Proteomes" id="UP001239909"/>
    </source>
</evidence>
<keyword evidence="1" id="KW-0812">Transmembrane</keyword>
<sequence length="67" mass="7299">MIGLKTFMMREDGAVSVEWVAATAALIVVSSFMGYYLFFGINEIREENNTDFNRVQTGESAGGGGIE</sequence>
<evidence type="ECO:0000313" key="2">
    <source>
        <dbReference type="EMBL" id="GMG82932.1"/>
    </source>
</evidence>